<organism evidence="3 4">
    <name type="scientific">Metarhizium rileyi (strain RCEF 4871)</name>
    <name type="common">Nomuraea rileyi</name>
    <dbReference type="NCBI Taxonomy" id="1649241"/>
    <lineage>
        <taxon>Eukaryota</taxon>
        <taxon>Fungi</taxon>
        <taxon>Dikarya</taxon>
        <taxon>Ascomycota</taxon>
        <taxon>Pezizomycotina</taxon>
        <taxon>Sordariomycetes</taxon>
        <taxon>Hypocreomycetidae</taxon>
        <taxon>Hypocreales</taxon>
        <taxon>Clavicipitaceae</taxon>
        <taxon>Metarhizium</taxon>
    </lineage>
</organism>
<evidence type="ECO:0000313" key="4">
    <source>
        <dbReference type="Proteomes" id="UP000317257"/>
    </source>
</evidence>
<proteinExistence type="predicted"/>
<evidence type="ECO:0000256" key="2">
    <source>
        <dbReference type="SAM" id="Phobius"/>
    </source>
</evidence>
<accession>A0A5C6GCL6</accession>
<comment type="caution">
    <text evidence="3">The sequence shown here is derived from an EMBL/GenBank/DDBJ whole genome shotgun (WGS) entry which is preliminary data.</text>
</comment>
<dbReference type="EMBL" id="SBHS01000007">
    <property type="protein sequence ID" value="TWU75512.1"/>
    <property type="molecule type" value="Genomic_DNA"/>
</dbReference>
<name>A0A5C6GCL6_METRR</name>
<keyword evidence="2" id="KW-0812">Transmembrane</keyword>
<sequence>MGRTTTTTTTTTATATSTATSTATATATSYTHFEDNPRFMAWSIQTTAATTTSFAILCPASYSYVSSGSYGACCNSDPCIMGTKCVSNTIYKADGKTTDCNIYDEASTCTTVKVFAEYPAGTQASVSNMDCFLASVPLNTVYRRIDALSTTTTTTAASSSRTVAPALVTPALPGTARVETGTPTQTGAPQPVPAESKAWMAGAVIGPVALVLALVIVGIFCFRRFVARRRDAAGYTAGRPQETWGSPFAKYNVPEHHDSVLSPGSQGSPAPRERAEGRAELA</sequence>
<feature type="transmembrane region" description="Helical" evidence="2">
    <location>
        <begin position="198"/>
        <end position="222"/>
    </location>
</feature>
<evidence type="ECO:0000256" key="1">
    <source>
        <dbReference type="SAM" id="MobiDB-lite"/>
    </source>
</evidence>
<evidence type="ECO:0000313" key="3">
    <source>
        <dbReference type="EMBL" id="TWU75512.1"/>
    </source>
</evidence>
<dbReference type="Proteomes" id="UP000317257">
    <property type="component" value="Unassembled WGS sequence"/>
</dbReference>
<gene>
    <name evidence="3" type="ORF">ED733_005651</name>
</gene>
<keyword evidence="2" id="KW-1133">Transmembrane helix</keyword>
<feature type="region of interest" description="Disordered" evidence="1">
    <location>
        <begin position="244"/>
        <end position="282"/>
    </location>
</feature>
<reference evidence="4" key="1">
    <citation type="submission" date="2018-12" db="EMBL/GenBank/DDBJ databases">
        <title>The complete genome of Metarhizium rileyi, a key fungal pathogen of Lepidoptera.</title>
        <authorList>
            <person name="Binneck E."/>
            <person name="Lastra C.C.L."/>
            <person name="Sosa-Gomez D.R."/>
        </authorList>
    </citation>
    <scope>NUCLEOTIDE SEQUENCE [LARGE SCALE GENOMIC DNA]</scope>
    <source>
        <strain evidence="4">Cep018-CH2</strain>
    </source>
</reference>
<dbReference type="AlphaFoldDB" id="A0A5C6GCL6"/>
<protein>
    <submittedName>
        <fullName evidence="3">Uncharacterized protein</fullName>
    </submittedName>
</protein>
<keyword evidence="2" id="KW-0472">Membrane</keyword>
<feature type="compositionally biased region" description="Basic and acidic residues" evidence="1">
    <location>
        <begin position="271"/>
        <end position="282"/>
    </location>
</feature>